<dbReference type="EMBL" id="BARU01028020">
    <property type="protein sequence ID" value="GAH65768.1"/>
    <property type="molecule type" value="Genomic_DNA"/>
</dbReference>
<dbReference type="Pfam" id="PF13091">
    <property type="entry name" value="PLDc_2"/>
    <property type="match status" value="1"/>
</dbReference>
<reference evidence="2" key="1">
    <citation type="journal article" date="2014" name="Front. Microbiol.">
        <title>High frequency of phylogenetically diverse reductive dehalogenase-homologous genes in deep subseafloor sedimentary metagenomes.</title>
        <authorList>
            <person name="Kawai M."/>
            <person name="Futagami T."/>
            <person name="Toyoda A."/>
            <person name="Takaki Y."/>
            <person name="Nishi S."/>
            <person name="Hori S."/>
            <person name="Arai W."/>
            <person name="Tsubouchi T."/>
            <person name="Morono Y."/>
            <person name="Uchiyama I."/>
            <person name="Ito T."/>
            <person name="Fujiyama A."/>
            <person name="Inagaki F."/>
            <person name="Takami H."/>
        </authorList>
    </citation>
    <scope>NUCLEOTIDE SEQUENCE</scope>
    <source>
        <strain evidence="2">Expedition CK06-06</strain>
    </source>
</reference>
<dbReference type="Gene3D" id="3.30.870.10">
    <property type="entry name" value="Endonuclease Chain A"/>
    <property type="match status" value="1"/>
</dbReference>
<dbReference type="InterPro" id="IPR025202">
    <property type="entry name" value="PLD-like_dom"/>
</dbReference>
<organism evidence="2">
    <name type="scientific">marine sediment metagenome</name>
    <dbReference type="NCBI Taxonomy" id="412755"/>
    <lineage>
        <taxon>unclassified sequences</taxon>
        <taxon>metagenomes</taxon>
        <taxon>ecological metagenomes</taxon>
    </lineage>
</organism>
<dbReference type="SUPFAM" id="SSF56024">
    <property type="entry name" value="Phospholipase D/nuclease"/>
    <property type="match status" value="1"/>
</dbReference>
<dbReference type="CDD" id="cd00138">
    <property type="entry name" value="PLDc_SF"/>
    <property type="match status" value="1"/>
</dbReference>
<protein>
    <recommendedName>
        <fullName evidence="1">Phospholipase D-like domain-containing protein</fullName>
    </recommendedName>
</protein>
<comment type="caution">
    <text evidence="2">The sequence shown here is derived from an EMBL/GenBank/DDBJ whole genome shotgun (WGS) entry which is preliminary data.</text>
</comment>
<feature type="non-terminal residue" evidence="2">
    <location>
        <position position="175"/>
    </location>
</feature>
<evidence type="ECO:0000259" key="1">
    <source>
        <dbReference type="Pfam" id="PF13091"/>
    </source>
</evidence>
<dbReference type="AlphaFoldDB" id="X1J7L4"/>
<feature type="domain" description="Phospholipase D-like" evidence="1">
    <location>
        <begin position="24"/>
        <end position="161"/>
    </location>
</feature>
<name>X1J7L4_9ZZZZ</name>
<proteinExistence type="predicted"/>
<gene>
    <name evidence="2" type="ORF">S03H2_44777</name>
</gene>
<sequence>MYNSRQEKPSSVIFEFSTEVIRKVIEELDKAEEFIKIAIFQLHHMDVFNILLGKIRQGVSVEIFTLPYEGIYENIRTQVESEFRKLESNGAILHFCKWNVGDPKETRTAVGRWYSFHGKFIVTDKSAIALSANLIQAPELDSMIIYSNDDTKIAEFNNKFDMLVSKFVTEKNGFD</sequence>
<accession>X1J7L4</accession>
<evidence type="ECO:0000313" key="2">
    <source>
        <dbReference type="EMBL" id="GAH65768.1"/>
    </source>
</evidence>